<feature type="region of interest" description="Disordered" evidence="1">
    <location>
        <begin position="631"/>
        <end position="650"/>
    </location>
</feature>
<dbReference type="SMART" id="SM00317">
    <property type="entry name" value="SET"/>
    <property type="match status" value="1"/>
</dbReference>
<dbReference type="InterPro" id="IPR001214">
    <property type="entry name" value="SET_dom"/>
</dbReference>
<proteinExistence type="predicted"/>
<organism evidence="3 4">
    <name type="scientific">Chlamydomonas reinhardtii</name>
    <name type="common">Chlamydomonas smithii</name>
    <dbReference type="NCBI Taxonomy" id="3055"/>
    <lineage>
        <taxon>Eukaryota</taxon>
        <taxon>Viridiplantae</taxon>
        <taxon>Chlorophyta</taxon>
        <taxon>core chlorophytes</taxon>
        <taxon>Chlorophyceae</taxon>
        <taxon>CS clade</taxon>
        <taxon>Chlamydomonadales</taxon>
        <taxon>Chlamydomonadaceae</taxon>
        <taxon>Chlamydomonas</taxon>
    </lineage>
</organism>
<feature type="compositionally biased region" description="Low complexity" evidence="1">
    <location>
        <begin position="460"/>
        <end position="496"/>
    </location>
</feature>
<feature type="compositionally biased region" description="Pro residues" evidence="1">
    <location>
        <begin position="449"/>
        <end position="459"/>
    </location>
</feature>
<evidence type="ECO:0000256" key="1">
    <source>
        <dbReference type="SAM" id="MobiDB-lite"/>
    </source>
</evidence>
<feature type="region of interest" description="Disordered" evidence="1">
    <location>
        <begin position="259"/>
        <end position="344"/>
    </location>
</feature>
<dbReference type="KEGG" id="cre:CHLRE_07g352600v5"/>
<dbReference type="Gramene" id="PNW81358">
    <property type="protein sequence ID" value="PNW81358"/>
    <property type="gene ID" value="CHLRE_07g352600v5"/>
</dbReference>
<dbReference type="STRING" id="3055.A0A2K3DLG2"/>
<dbReference type="GO" id="GO:0042054">
    <property type="term" value="F:histone methyltransferase activity"/>
    <property type="evidence" value="ECO:0000318"/>
    <property type="project" value="GO_Central"/>
</dbReference>
<dbReference type="AlphaFoldDB" id="A0A2K3DLG2"/>
<feature type="compositionally biased region" description="Low complexity" evidence="1">
    <location>
        <begin position="413"/>
        <end position="448"/>
    </location>
</feature>
<dbReference type="OMA" id="NTIMVWC"/>
<evidence type="ECO:0000313" key="3">
    <source>
        <dbReference type="EMBL" id="PNW81358.1"/>
    </source>
</evidence>
<dbReference type="PANTHER" id="PTHR45660:SF13">
    <property type="entry name" value="HISTONE-LYSINE N-METHYLTRANSFERASE SETMAR"/>
    <property type="match status" value="1"/>
</dbReference>
<dbReference type="GeneID" id="5718198"/>
<dbReference type="RefSeq" id="XP_042923159.1">
    <property type="nucleotide sequence ID" value="XM_043064591.1"/>
</dbReference>
<evidence type="ECO:0000313" key="4">
    <source>
        <dbReference type="Proteomes" id="UP000006906"/>
    </source>
</evidence>
<feature type="compositionally biased region" description="Acidic residues" evidence="1">
    <location>
        <begin position="396"/>
        <end position="410"/>
    </location>
</feature>
<feature type="domain" description="SET" evidence="2">
    <location>
        <begin position="688"/>
        <end position="941"/>
    </location>
</feature>
<feature type="compositionally biased region" description="Gly residues" evidence="1">
    <location>
        <begin position="327"/>
        <end position="344"/>
    </location>
</feature>
<reference evidence="3 4" key="1">
    <citation type="journal article" date="2007" name="Science">
        <title>The Chlamydomonas genome reveals the evolution of key animal and plant functions.</title>
        <authorList>
            <person name="Merchant S.S."/>
            <person name="Prochnik S.E."/>
            <person name="Vallon O."/>
            <person name="Harris E.H."/>
            <person name="Karpowicz S.J."/>
            <person name="Witman G.B."/>
            <person name="Terry A."/>
            <person name="Salamov A."/>
            <person name="Fritz-Laylin L.K."/>
            <person name="Marechal-Drouard L."/>
            <person name="Marshall W.F."/>
            <person name="Qu L.H."/>
            <person name="Nelson D.R."/>
            <person name="Sanderfoot A.A."/>
            <person name="Spalding M.H."/>
            <person name="Kapitonov V.V."/>
            <person name="Ren Q."/>
            <person name="Ferris P."/>
            <person name="Lindquist E."/>
            <person name="Shapiro H."/>
            <person name="Lucas S.M."/>
            <person name="Grimwood J."/>
            <person name="Schmutz J."/>
            <person name="Cardol P."/>
            <person name="Cerutti H."/>
            <person name="Chanfreau G."/>
            <person name="Chen C.L."/>
            <person name="Cognat V."/>
            <person name="Croft M.T."/>
            <person name="Dent R."/>
            <person name="Dutcher S."/>
            <person name="Fernandez E."/>
            <person name="Fukuzawa H."/>
            <person name="Gonzalez-Ballester D."/>
            <person name="Gonzalez-Halphen D."/>
            <person name="Hallmann A."/>
            <person name="Hanikenne M."/>
            <person name="Hippler M."/>
            <person name="Inwood W."/>
            <person name="Jabbari K."/>
            <person name="Kalanon M."/>
            <person name="Kuras R."/>
            <person name="Lefebvre P.A."/>
            <person name="Lemaire S.D."/>
            <person name="Lobanov A.V."/>
            <person name="Lohr M."/>
            <person name="Manuell A."/>
            <person name="Meier I."/>
            <person name="Mets L."/>
            <person name="Mittag M."/>
            <person name="Mittelmeier T."/>
            <person name="Moroney J.V."/>
            <person name="Moseley J."/>
            <person name="Napoli C."/>
            <person name="Nedelcu A.M."/>
            <person name="Niyogi K."/>
            <person name="Novoselov S.V."/>
            <person name="Paulsen I.T."/>
            <person name="Pazour G."/>
            <person name="Purton S."/>
            <person name="Ral J.P."/>
            <person name="Riano-Pachon D.M."/>
            <person name="Riekhof W."/>
            <person name="Rymarquis L."/>
            <person name="Schroda M."/>
            <person name="Stern D."/>
            <person name="Umen J."/>
            <person name="Willows R."/>
            <person name="Wilson N."/>
            <person name="Zimmer S.L."/>
            <person name="Allmer J."/>
            <person name="Balk J."/>
            <person name="Bisova K."/>
            <person name="Chen C.J."/>
            <person name="Elias M."/>
            <person name="Gendler K."/>
            <person name="Hauser C."/>
            <person name="Lamb M.R."/>
            <person name="Ledford H."/>
            <person name="Long J.C."/>
            <person name="Minagawa J."/>
            <person name="Page M.D."/>
            <person name="Pan J."/>
            <person name="Pootakham W."/>
            <person name="Roje S."/>
            <person name="Rose A."/>
            <person name="Stahlberg E."/>
            <person name="Terauchi A.M."/>
            <person name="Yang P."/>
            <person name="Ball S."/>
            <person name="Bowler C."/>
            <person name="Dieckmann C.L."/>
            <person name="Gladyshev V.N."/>
            <person name="Green P."/>
            <person name="Jorgensen R."/>
            <person name="Mayfield S."/>
            <person name="Mueller-Roeber B."/>
            <person name="Rajamani S."/>
            <person name="Sayre R.T."/>
            <person name="Brokstein P."/>
            <person name="Dubchak I."/>
            <person name="Goodstein D."/>
            <person name="Hornick L."/>
            <person name="Huang Y.W."/>
            <person name="Jhaveri J."/>
            <person name="Luo Y."/>
            <person name="Martinez D."/>
            <person name="Ngau W.C."/>
            <person name="Otillar B."/>
            <person name="Poliakov A."/>
            <person name="Porter A."/>
            <person name="Szajkowski L."/>
            <person name="Werner G."/>
            <person name="Zhou K."/>
            <person name="Grigoriev I.V."/>
            <person name="Rokhsar D.S."/>
            <person name="Grossman A.R."/>
        </authorList>
    </citation>
    <scope>NUCLEOTIDE SEQUENCE [LARGE SCALE GENOMIC DNA]</scope>
    <source>
        <strain evidence="4">CC-503</strain>
    </source>
</reference>
<dbReference type="SUPFAM" id="SSF82199">
    <property type="entry name" value="SET domain"/>
    <property type="match status" value="1"/>
</dbReference>
<feature type="region of interest" description="Disordered" evidence="1">
    <location>
        <begin position="800"/>
        <end position="833"/>
    </location>
</feature>
<feature type="compositionally biased region" description="Pro residues" evidence="1">
    <location>
        <begin position="517"/>
        <end position="526"/>
    </location>
</feature>
<sequence>MAAQNANDELSELRIVSPDDEKIIAAAKWTPRLELACEGKRCLLLGGHQIATNTIMVWCTCGAADCDHPDGSRLMALDSWVIEHCRGEDLAKYEDADEDEEGGGGSEDGDKLDKLDAMVMEAAVVVRVERNVLPKQVSLRQLLCNVLVSQGGNSLLKGVHFWVYWYDQAIPRPQDREYRGIGTSWVPGPLARKDLGVWYKARIIKCDATAGTITVTYDVDNSQDEMYLLVAFTHFGVEPPSRGGWPVVLPDMERVATLGMPGASKSGKAKLKTAKRPRDELGDFVVPLDSERPPAKKPATAAAKASGGEAVTKKKAKAAPAAAEGSAAGGSGSGAAVKSGGGASVGTKPVPAAAKPAAVAPKKAGANAAAAKPANAAGKPAVAAKAAKRSAPVPVESEEEDEDGDDEDEKPDAATAPAPKPAPVQARPPAKAPAPAAAAAVPAATAAPKPSPPPLPQKPPQQKQPSASPAAPNVPAAVTSSDPRSRPATSTLAPAPASAPPRHEFEPLPLALTSPSVPSPPMPLPPSADQRKALKSAAKLRLGFCRLLSGKAEQFPVFAFNEVDAEQPPNFDYLLHNEEAVAAELAAAQQMQPGVAAALKDLQDQASASQPRYGEACGRCYHSAVRQREEQEDAAAGKARRPPLSEPASYDASGRLLITRPLGLHECSPACRDALCRANMTLSLGLRRTLEVFRTPDRSWGVRCREPLSPGDFVAPLVGRLVPAAQLLLREQGPGPAAALGAGSALAAPGVVLLNHFFELWEAVYSRGLTWCDQHVRTWQLPPNPLAAALVDGSAYADLPRPPADSSIGSGSSNGAGGGGSSNGTTNPAPPASALRRPLGAMLALDTRRAGNVARFVRHCYGRPGEGAAAAGGAASAAAGGGGGNGGGDGDGVAGVGGSGPALVIQPVLCGAHCRSPLLYCVGLYVARHVRAGEELTCDWRAVSLAPLPGPAARVGAVGRG</sequence>
<accession>A0A2K3DLG2</accession>
<dbReference type="InterPro" id="IPR046341">
    <property type="entry name" value="SET_dom_sf"/>
</dbReference>
<feature type="region of interest" description="Disordered" evidence="1">
    <location>
        <begin position="367"/>
        <end position="529"/>
    </location>
</feature>
<dbReference type="InParanoid" id="A0A2K3DLG2"/>
<dbReference type="InterPro" id="IPR051357">
    <property type="entry name" value="H3K9_HMTase_SUVAR3-9"/>
</dbReference>
<dbReference type="PANTHER" id="PTHR45660">
    <property type="entry name" value="HISTONE-LYSINE N-METHYLTRANSFERASE SETMAR"/>
    <property type="match status" value="1"/>
</dbReference>
<keyword evidence="4" id="KW-1185">Reference proteome</keyword>
<protein>
    <recommendedName>
        <fullName evidence="2">SET domain-containing protein</fullName>
    </recommendedName>
</protein>
<gene>
    <name evidence="3" type="ORF">CHLRE_07g352600v5</name>
</gene>
<feature type="compositionally biased region" description="Low complexity" evidence="1">
    <location>
        <begin position="297"/>
        <end position="310"/>
    </location>
</feature>
<evidence type="ECO:0000259" key="2">
    <source>
        <dbReference type="PROSITE" id="PS50280"/>
    </source>
</evidence>
<feature type="compositionally biased region" description="Low complexity" evidence="1">
    <location>
        <begin position="367"/>
        <end position="395"/>
    </location>
</feature>
<dbReference type="Proteomes" id="UP000006906">
    <property type="component" value="Chromosome 7"/>
</dbReference>
<dbReference type="GO" id="GO:0003690">
    <property type="term" value="F:double-stranded DNA binding"/>
    <property type="evidence" value="ECO:0000318"/>
    <property type="project" value="GO_Central"/>
</dbReference>
<name>A0A2K3DLG2_CHLRE</name>
<dbReference type="ExpressionAtlas" id="A0A2K3DLG2">
    <property type="expression patterns" value="baseline"/>
</dbReference>
<dbReference type="EMBL" id="CM008968">
    <property type="protein sequence ID" value="PNW81358.1"/>
    <property type="molecule type" value="Genomic_DNA"/>
</dbReference>
<dbReference type="PROSITE" id="PS50280">
    <property type="entry name" value="SET"/>
    <property type="match status" value="1"/>
</dbReference>
<dbReference type="OrthoDB" id="5792673at2759"/>
<feature type="compositionally biased region" description="Gly residues" evidence="1">
    <location>
        <begin position="812"/>
        <end position="822"/>
    </location>
</feature>
<dbReference type="Gene3D" id="2.170.270.10">
    <property type="entry name" value="SET domain"/>
    <property type="match status" value="1"/>
</dbReference>